<evidence type="ECO:0000313" key="3">
    <source>
        <dbReference type="EMBL" id="PRK67283.1"/>
    </source>
</evidence>
<feature type="transmembrane region" description="Helical" evidence="1">
    <location>
        <begin position="54"/>
        <end position="71"/>
    </location>
</feature>
<feature type="domain" description="DUF4328" evidence="2">
    <location>
        <begin position="55"/>
        <end position="115"/>
    </location>
</feature>
<keyword evidence="1" id="KW-0812">Transmembrane</keyword>
<protein>
    <recommendedName>
        <fullName evidence="2">DUF4328 domain-containing protein</fullName>
    </recommendedName>
</protein>
<name>A0A2S9S3I6_HAEIF</name>
<dbReference type="AlphaFoldDB" id="A0A2S9S3I6"/>
<proteinExistence type="predicted"/>
<keyword evidence="1" id="KW-1133">Transmembrane helix</keyword>
<keyword evidence="1" id="KW-0472">Membrane</keyword>
<dbReference type="InterPro" id="IPR025565">
    <property type="entry name" value="DUF4328"/>
</dbReference>
<comment type="caution">
    <text evidence="3">The sequence shown here is derived from an EMBL/GenBank/DDBJ whole genome shotgun (WGS) entry which is preliminary data.</text>
</comment>
<accession>A0A2S9S3I6</accession>
<sequence>MSSYFKYLTLFLLSVLGLYLTFVSVTGLFFISIYLENRPLLSLLLDYADNIDRLSSLSYITSVLLSLFWIYKAHKNIEQKGIKNLDFSNKACVYWWFVPILSLWKAYYIVRELPEPSLELLSSSIIVEFILSILYIKIIYSVYKFQNRISLTKAI</sequence>
<feature type="transmembrane region" description="Helical" evidence="1">
    <location>
        <begin position="7"/>
        <end position="34"/>
    </location>
</feature>
<dbReference type="EMBL" id="MZHU01000003">
    <property type="protein sequence ID" value="PRK67283.1"/>
    <property type="molecule type" value="Genomic_DNA"/>
</dbReference>
<dbReference type="RefSeq" id="WP_005690497.1">
    <property type="nucleotide sequence ID" value="NZ_CP089175.1"/>
</dbReference>
<dbReference type="Pfam" id="PF14219">
    <property type="entry name" value="DUF4328"/>
    <property type="match status" value="1"/>
</dbReference>
<evidence type="ECO:0000259" key="2">
    <source>
        <dbReference type="Pfam" id="PF14219"/>
    </source>
</evidence>
<feature type="transmembrane region" description="Helical" evidence="1">
    <location>
        <begin position="92"/>
        <end position="110"/>
    </location>
</feature>
<feature type="transmembrane region" description="Helical" evidence="1">
    <location>
        <begin position="122"/>
        <end position="143"/>
    </location>
</feature>
<reference evidence="3" key="1">
    <citation type="submission" date="2017-02" db="EMBL/GenBank/DDBJ databases">
        <title>Haemophilus influenzae in COPD genome sequencing project.</title>
        <authorList>
            <person name="Murphy T.F."/>
            <person name="Kong Y."/>
            <person name="Nadendla S."/>
            <person name="Tettelin H."/>
            <person name="Pettigrew M."/>
        </authorList>
    </citation>
    <scope>NUCLEOTIDE SEQUENCE [LARGE SCALE GENOMIC DNA]</scope>
    <source>
        <strain evidence="3">84P15H4</strain>
    </source>
</reference>
<gene>
    <name evidence="3" type="ORF">BV163_00138</name>
</gene>
<organism evidence="3">
    <name type="scientific">Haemophilus influenzae</name>
    <dbReference type="NCBI Taxonomy" id="727"/>
    <lineage>
        <taxon>Bacteria</taxon>
        <taxon>Pseudomonadati</taxon>
        <taxon>Pseudomonadota</taxon>
        <taxon>Gammaproteobacteria</taxon>
        <taxon>Pasteurellales</taxon>
        <taxon>Pasteurellaceae</taxon>
        <taxon>Haemophilus</taxon>
    </lineage>
</organism>
<evidence type="ECO:0000256" key="1">
    <source>
        <dbReference type="SAM" id="Phobius"/>
    </source>
</evidence>